<organism evidence="1 2">
    <name type="scientific">Entomophthora muscae</name>
    <dbReference type="NCBI Taxonomy" id="34485"/>
    <lineage>
        <taxon>Eukaryota</taxon>
        <taxon>Fungi</taxon>
        <taxon>Fungi incertae sedis</taxon>
        <taxon>Zoopagomycota</taxon>
        <taxon>Entomophthoromycotina</taxon>
        <taxon>Entomophthoromycetes</taxon>
        <taxon>Entomophthorales</taxon>
        <taxon>Entomophthoraceae</taxon>
        <taxon>Entomophthora</taxon>
    </lineage>
</organism>
<sequence length="66" mass="7635">MSCVDFKAKSLCFNSYSAFNGCYTLWLLHHFPLLQDLYFPTNSPDDLARADCGDLKFKSLQRAFVY</sequence>
<name>A0ACC2U7X7_9FUNG</name>
<evidence type="ECO:0000313" key="1">
    <source>
        <dbReference type="EMBL" id="KAJ9082999.1"/>
    </source>
</evidence>
<protein>
    <submittedName>
        <fullName evidence="1">Uncharacterized protein</fullName>
    </submittedName>
</protein>
<proteinExistence type="predicted"/>
<dbReference type="Proteomes" id="UP001165960">
    <property type="component" value="Unassembled WGS sequence"/>
</dbReference>
<keyword evidence="2" id="KW-1185">Reference proteome</keyword>
<reference evidence="1" key="1">
    <citation type="submission" date="2022-04" db="EMBL/GenBank/DDBJ databases">
        <title>Genome of the entomopathogenic fungus Entomophthora muscae.</title>
        <authorList>
            <person name="Elya C."/>
            <person name="Lovett B.R."/>
            <person name="Lee E."/>
            <person name="Macias A.M."/>
            <person name="Hajek A.E."/>
            <person name="De Bivort B.L."/>
            <person name="Kasson M.T."/>
            <person name="De Fine Licht H.H."/>
            <person name="Stajich J.E."/>
        </authorList>
    </citation>
    <scope>NUCLEOTIDE SEQUENCE</scope>
    <source>
        <strain evidence="1">Berkeley</strain>
    </source>
</reference>
<accession>A0ACC2U7X7</accession>
<dbReference type="EMBL" id="QTSX02001298">
    <property type="protein sequence ID" value="KAJ9082999.1"/>
    <property type="molecule type" value="Genomic_DNA"/>
</dbReference>
<gene>
    <name evidence="1" type="ORF">DSO57_1039113</name>
</gene>
<comment type="caution">
    <text evidence="1">The sequence shown here is derived from an EMBL/GenBank/DDBJ whole genome shotgun (WGS) entry which is preliminary data.</text>
</comment>
<evidence type="ECO:0000313" key="2">
    <source>
        <dbReference type="Proteomes" id="UP001165960"/>
    </source>
</evidence>